<dbReference type="AlphaFoldDB" id="A0A117RD05"/>
<dbReference type="Proteomes" id="UP000053024">
    <property type="component" value="Unassembled WGS sequence"/>
</dbReference>
<sequence>MTPDVFPRLLGGVHAVAAPDSTLLTTRTGHHRGPAGLHPLLHRLAPLLDGRTAESAVLARVPEARRPMVGRALDYLESRGALRREAVPRPADIPGALLAVADQAGDAPYERCAALLVAEAVVGAPADWLPPLDAALRQLSVKAALSPASGVLVRIGGVEVALEPGAGRLTEPVGEVERAVAAAAVAAEAVARFLGRPARPLPGARALPGLDRRGPRTSAGAPLLEPWPQAERLRALLLDPASLLPAGEPGWERPAAVRPLGTGDGPRVPDWLRALLWCVHVPLRWESGDLAHAGGWAHRGPASARGFYPVELYLVTDTGAWYVEPGDPRLVPVSPSTGTGPGSRFTLVLTVRESKVSHRYDRYATRLCLQEAGLVLAALTDAARHAGVAADPVAELGDRGRTGPWGELLDLGPDERPVGRVTLDPPPGGPDLPAVARHLALVRRRHSGHRVFNALGADPVGRLGTLPTDVATVLDGLDDRLDAFLVVHRPCLDASARRWEPGCHRLGGPGPVTVRDGLEPTVLLQRGQDAMGWLAPDYLSASATLIVAAPADAVTADIRDLHAGTAAAARIAHRVLLAAAAAGAVGRIHNSLRADVLAAVTGEEGLAPLFQLIIGCPGPDGTITVDVAEAAFMGTEITTFTGDTRC</sequence>
<dbReference type="RefSeq" id="WP_061921813.1">
    <property type="nucleotide sequence ID" value="NZ_JBEYBH010000047.1"/>
</dbReference>
<evidence type="ECO:0008006" key="3">
    <source>
        <dbReference type="Google" id="ProtNLM"/>
    </source>
</evidence>
<organism evidence="1 2">
    <name type="scientific">Streptomyces bungoensis</name>
    <dbReference type="NCBI Taxonomy" id="285568"/>
    <lineage>
        <taxon>Bacteria</taxon>
        <taxon>Bacillati</taxon>
        <taxon>Actinomycetota</taxon>
        <taxon>Actinomycetes</taxon>
        <taxon>Kitasatosporales</taxon>
        <taxon>Streptomycetaceae</taxon>
        <taxon>Streptomyces</taxon>
    </lineage>
</organism>
<evidence type="ECO:0000313" key="1">
    <source>
        <dbReference type="EMBL" id="KUN84091.1"/>
    </source>
</evidence>
<reference evidence="1 2" key="1">
    <citation type="submission" date="2015-10" db="EMBL/GenBank/DDBJ databases">
        <title>Draft genome sequence of Streptomyces bungoensis DSM 41781, type strain for the species Streptomyces bungoensis.</title>
        <authorList>
            <person name="Ruckert C."/>
            <person name="Winkler A."/>
            <person name="Kalinowski J."/>
            <person name="Kampfer P."/>
            <person name="Glaeser S."/>
        </authorList>
    </citation>
    <scope>NUCLEOTIDE SEQUENCE [LARGE SCALE GENOMIC DNA]</scope>
    <source>
        <strain evidence="1 2">DSM 41781</strain>
    </source>
</reference>
<evidence type="ECO:0000313" key="2">
    <source>
        <dbReference type="Proteomes" id="UP000053024"/>
    </source>
</evidence>
<accession>A0A117RD05</accession>
<protein>
    <recommendedName>
        <fullName evidence="3">Nitroreductase domain-containing protein</fullName>
    </recommendedName>
</protein>
<dbReference type="STRING" id="285568.AQJ66_16270"/>
<keyword evidence="2" id="KW-1185">Reference proteome</keyword>
<dbReference type="GO" id="GO:0016491">
    <property type="term" value="F:oxidoreductase activity"/>
    <property type="evidence" value="ECO:0007669"/>
    <property type="project" value="InterPro"/>
</dbReference>
<name>A0A117RD05_9ACTN</name>
<dbReference type="OrthoDB" id="9801593at2"/>
<gene>
    <name evidence="1" type="ORF">AQJ66_16270</name>
</gene>
<dbReference type="InterPro" id="IPR000415">
    <property type="entry name" value="Nitroreductase-like"/>
</dbReference>
<dbReference type="EMBL" id="LMWX01000024">
    <property type="protein sequence ID" value="KUN84091.1"/>
    <property type="molecule type" value="Genomic_DNA"/>
</dbReference>
<dbReference type="Gene3D" id="3.40.109.10">
    <property type="entry name" value="NADH Oxidase"/>
    <property type="match status" value="1"/>
</dbReference>
<proteinExistence type="predicted"/>
<comment type="caution">
    <text evidence="1">The sequence shown here is derived from an EMBL/GenBank/DDBJ whole genome shotgun (WGS) entry which is preliminary data.</text>
</comment>